<keyword evidence="2" id="KW-1003">Cell membrane</keyword>
<evidence type="ECO:0000256" key="7">
    <source>
        <dbReference type="ARBA" id="ARBA00022777"/>
    </source>
</evidence>
<evidence type="ECO:0000256" key="9">
    <source>
        <dbReference type="ARBA" id="ARBA00022989"/>
    </source>
</evidence>
<keyword evidence="8" id="KW-0067">ATP-binding</keyword>
<dbReference type="InterPro" id="IPR004358">
    <property type="entry name" value="Sig_transdc_His_kin-like_C"/>
</dbReference>
<dbReference type="Gene3D" id="1.10.287.130">
    <property type="match status" value="1"/>
</dbReference>
<feature type="transmembrane region" description="Helical" evidence="11">
    <location>
        <begin position="7"/>
        <end position="27"/>
    </location>
</feature>
<keyword evidence="6" id="KW-0547">Nucleotide-binding</keyword>
<evidence type="ECO:0000256" key="5">
    <source>
        <dbReference type="ARBA" id="ARBA00022692"/>
    </source>
</evidence>
<dbReference type="PANTHER" id="PTHR43065:SF10">
    <property type="entry name" value="PEROXIDE STRESS-ACTIVATED HISTIDINE KINASE MAK3"/>
    <property type="match status" value="1"/>
</dbReference>
<gene>
    <name evidence="13" type="ordered locus">Nmar_1247</name>
</gene>
<reference evidence="13 14" key="1">
    <citation type="journal article" date="2010" name="Proc. Natl. Acad. Sci. U.S.A.">
        <title>Nitrosopumilus maritimus genome reveals unique mechanisms for nitrification and autotrophy in globally distributed marine crenarchaea.</title>
        <authorList>
            <person name="Walker C.B."/>
            <person name="de la Torre J.R."/>
            <person name="Klotz M.G."/>
            <person name="Urakawa H."/>
            <person name="Pinel N."/>
            <person name="Arp D.J."/>
            <person name="Brochier-Armanet C."/>
            <person name="Chain P.S."/>
            <person name="Chan P.P."/>
            <person name="Gollabgir A."/>
            <person name="Hemp J."/>
            <person name="Hugler M."/>
            <person name="Karr E.A."/>
            <person name="Konneke M."/>
            <person name="Shin M."/>
            <person name="Lawton T.J."/>
            <person name="Lowe T."/>
            <person name="Martens-Habbena W."/>
            <person name="Sayavedra-Soto L.A."/>
            <person name="Lang D."/>
            <person name="Sievert S.M."/>
            <person name="Rosenzweig A.C."/>
            <person name="Manning G."/>
            <person name="Stahl D.A."/>
        </authorList>
    </citation>
    <scope>NUCLEOTIDE SEQUENCE [LARGE SCALE GENOMIC DNA]</scope>
    <source>
        <strain evidence="13 14">SCM1</strain>
    </source>
</reference>
<keyword evidence="5 11" id="KW-0812">Transmembrane</keyword>
<dbReference type="InterPro" id="IPR003661">
    <property type="entry name" value="HisK_dim/P_dom"/>
</dbReference>
<dbReference type="GO" id="GO:0007165">
    <property type="term" value="P:signal transduction"/>
    <property type="evidence" value="ECO:0000318"/>
    <property type="project" value="GO_Central"/>
</dbReference>
<evidence type="ECO:0000313" key="14">
    <source>
        <dbReference type="Proteomes" id="UP000000792"/>
    </source>
</evidence>
<comment type="subcellular location">
    <subcellularLocation>
        <location evidence="1">Cell membrane</location>
        <topology evidence="1">Multi-pass membrane protein</topology>
    </subcellularLocation>
</comment>
<keyword evidence="9 11" id="KW-1133">Transmembrane helix</keyword>
<dbReference type="InterPro" id="IPR029151">
    <property type="entry name" value="Sensor-like_sf"/>
</dbReference>
<dbReference type="SMART" id="SM00388">
    <property type="entry name" value="HisKA"/>
    <property type="match status" value="1"/>
</dbReference>
<dbReference type="Pfam" id="PF00512">
    <property type="entry name" value="HisKA"/>
    <property type="match status" value="1"/>
</dbReference>
<dbReference type="STRING" id="436308.Nmar_1247"/>
<dbReference type="PRINTS" id="PR00344">
    <property type="entry name" value="BCTRLSENSOR"/>
</dbReference>
<evidence type="ECO:0000256" key="4">
    <source>
        <dbReference type="ARBA" id="ARBA00022679"/>
    </source>
</evidence>
<protein>
    <submittedName>
        <fullName evidence="13">Histidine kinase</fullName>
    </submittedName>
</protein>
<evidence type="ECO:0000256" key="11">
    <source>
        <dbReference type="SAM" id="Phobius"/>
    </source>
</evidence>
<dbReference type="PANTHER" id="PTHR43065">
    <property type="entry name" value="SENSOR HISTIDINE KINASE"/>
    <property type="match status" value="1"/>
</dbReference>
<evidence type="ECO:0000256" key="3">
    <source>
        <dbReference type="ARBA" id="ARBA00022553"/>
    </source>
</evidence>
<dbReference type="GeneID" id="5773149"/>
<evidence type="ECO:0000256" key="8">
    <source>
        <dbReference type="ARBA" id="ARBA00022840"/>
    </source>
</evidence>
<keyword evidence="7 13" id="KW-0418">Kinase</keyword>
<dbReference type="InterPro" id="IPR036890">
    <property type="entry name" value="HATPase_C_sf"/>
</dbReference>
<evidence type="ECO:0000313" key="13">
    <source>
        <dbReference type="EMBL" id="ABX13143.1"/>
    </source>
</evidence>
<evidence type="ECO:0000256" key="10">
    <source>
        <dbReference type="ARBA" id="ARBA00023012"/>
    </source>
</evidence>
<evidence type="ECO:0000259" key="12">
    <source>
        <dbReference type="PROSITE" id="PS50109"/>
    </source>
</evidence>
<dbReference type="Gene3D" id="3.30.565.10">
    <property type="entry name" value="Histidine kinase-like ATPase, C-terminal domain"/>
    <property type="match status" value="1"/>
</dbReference>
<dbReference type="eggNOG" id="arCOG02358">
    <property type="taxonomic scope" value="Archaea"/>
</dbReference>
<dbReference type="CDD" id="cd00082">
    <property type="entry name" value="HisKA"/>
    <property type="match status" value="1"/>
</dbReference>
<keyword evidence="4" id="KW-0808">Transferase</keyword>
<dbReference type="GO" id="GO:0005737">
    <property type="term" value="C:cytoplasm"/>
    <property type="evidence" value="ECO:0000318"/>
    <property type="project" value="GO_Central"/>
</dbReference>
<dbReference type="eggNOG" id="arCOG03644">
    <property type="taxonomic scope" value="Archaea"/>
</dbReference>
<organism evidence="13 14">
    <name type="scientific">Nitrosopumilus maritimus (strain SCM1)</name>
    <dbReference type="NCBI Taxonomy" id="436308"/>
    <lineage>
        <taxon>Archaea</taxon>
        <taxon>Nitrososphaerota</taxon>
        <taxon>Nitrososphaeria</taxon>
        <taxon>Nitrosopumilales</taxon>
        <taxon>Nitrosopumilaceae</taxon>
        <taxon>Nitrosopumilus</taxon>
    </lineage>
</organism>
<dbReference type="Proteomes" id="UP000000792">
    <property type="component" value="Chromosome"/>
</dbReference>
<dbReference type="InParanoid" id="A9A1G4"/>
<dbReference type="SUPFAM" id="SSF55874">
    <property type="entry name" value="ATPase domain of HSP90 chaperone/DNA topoisomerase II/histidine kinase"/>
    <property type="match status" value="1"/>
</dbReference>
<keyword evidence="3" id="KW-0597">Phosphoprotein</keyword>
<dbReference type="AlphaFoldDB" id="A9A1G4"/>
<proteinExistence type="predicted"/>
<dbReference type="GO" id="GO:0000155">
    <property type="term" value="F:phosphorelay sensor kinase activity"/>
    <property type="evidence" value="ECO:0000318"/>
    <property type="project" value="GO_Central"/>
</dbReference>
<dbReference type="SMART" id="SM00387">
    <property type="entry name" value="HATPase_c"/>
    <property type="match status" value="1"/>
</dbReference>
<evidence type="ECO:0000256" key="2">
    <source>
        <dbReference type="ARBA" id="ARBA00022475"/>
    </source>
</evidence>
<dbReference type="SUPFAM" id="SSF47384">
    <property type="entry name" value="Homodimeric domain of signal transducing histidine kinase"/>
    <property type="match status" value="1"/>
</dbReference>
<dbReference type="EnsemblBacteria" id="ABX13143">
    <property type="protein sequence ID" value="ABX13143"/>
    <property type="gene ID" value="Nmar_1247"/>
</dbReference>
<dbReference type="PROSITE" id="PS50109">
    <property type="entry name" value="HIS_KIN"/>
    <property type="match status" value="1"/>
</dbReference>
<dbReference type="GO" id="GO:0005524">
    <property type="term" value="F:ATP binding"/>
    <property type="evidence" value="ECO:0007669"/>
    <property type="project" value="UniProtKB-KW"/>
</dbReference>
<dbReference type="HOGENOM" id="CLU_498423_0_0_2"/>
<dbReference type="EMBL" id="CP000866">
    <property type="protein sequence ID" value="ABX13143.1"/>
    <property type="molecule type" value="Genomic_DNA"/>
</dbReference>
<evidence type="ECO:0000256" key="1">
    <source>
        <dbReference type="ARBA" id="ARBA00004651"/>
    </source>
</evidence>
<keyword evidence="14" id="KW-1185">Reference proteome</keyword>
<dbReference type="OrthoDB" id="8127at2157"/>
<dbReference type="GO" id="GO:0005886">
    <property type="term" value="C:plasma membrane"/>
    <property type="evidence" value="ECO:0007669"/>
    <property type="project" value="UniProtKB-SubCell"/>
</dbReference>
<accession>A9A1G4</accession>
<evidence type="ECO:0000256" key="6">
    <source>
        <dbReference type="ARBA" id="ARBA00022741"/>
    </source>
</evidence>
<dbReference type="KEGG" id="nmr:Nmar_1247"/>
<keyword evidence="10" id="KW-0902">Two-component regulatory system</keyword>
<feature type="domain" description="Histidine kinase" evidence="12">
    <location>
        <begin position="341"/>
        <end position="542"/>
    </location>
</feature>
<dbReference type="InterPro" id="IPR036097">
    <property type="entry name" value="HisK_dim/P_sf"/>
</dbReference>
<keyword evidence="11" id="KW-0472">Membrane</keyword>
<dbReference type="RefSeq" id="WP_012215630.1">
    <property type="nucleotide sequence ID" value="NC_010085.1"/>
</dbReference>
<dbReference type="SUPFAM" id="SSF103190">
    <property type="entry name" value="Sensory domain-like"/>
    <property type="match status" value="1"/>
</dbReference>
<dbReference type="InterPro" id="IPR005467">
    <property type="entry name" value="His_kinase_dom"/>
</dbReference>
<sequence>MALGKNKILWGLLGLIIISVIVTGFYINDFTKTNIRESLIEEKTEIQMIMTKSLAASVNSEFQRLLTDMKTISESAQVQESLTSSQTQEYLSNRWNNINSITKISDIFLTDDSLTIVSQVNDEKFRLVGLNLQNIQSSEEFKAKPGYSGEIFSTDGIYRVLVSSPIIDSESGEFKGIVFGIVEPSEIISKYIGIYEIDISSITIFDENQKILFAENTDLLGKEFSSYFAQRYFGENEIQNSHYENIFLGNTDSFVYEAHRFGDVISTGTPVSIEEKNRFFFFVTTPVNQIVEDIEDNLFVEDLKNNLILFIITILFIVIVIKRVRSIENEKLLVIGQLASNIAHDIRNPLGTIRSSVTRIEKQNETINETINQETERIKRSVARMNHQVESVLNYVRTTPLNLSENSLNDLIQSSINSLVIPKNIELNIPKEDIKFECDSDKFKVVFENLLLNAVQSIDSKEGKISINSNQNEKEITISFENSGPNITEENISKIFRPLFTSKLKGTGLGLSSCQNIITQHQGTILVTNNPVTFTIKIPKNLRKEK</sequence>
<dbReference type="Pfam" id="PF02518">
    <property type="entry name" value="HATPase_c"/>
    <property type="match status" value="1"/>
</dbReference>
<name>A9A1G4_NITMS</name>
<dbReference type="InterPro" id="IPR003594">
    <property type="entry name" value="HATPase_dom"/>
</dbReference>